<sequence>MALPQGFIFPNYGQDKRIRFYRNEDKLVDVHSLILSLAHSGGRNSESLPMKLITTERDRSLPYYYYKDQRTPCTVIGERHNPMTRFYPDPRQYYYISNTPTQYGLVKELKAVPGLRKILPQESTFVR</sequence>
<evidence type="ECO:0000313" key="1">
    <source>
        <dbReference type="Proteomes" id="UP000085678"/>
    </source>
</evidence>
<dbReference type="GeneID" id="106153261"/>
<proteinExistence type="predicted"/>
<gene>
    <name evidence="2" type="primary">LOC106153261</name>
</gene>
<dbReference type="InParanoid" id="A0A1S3HAU2"/>
<evidence type="ECO:0000313" key="2">
    <source>
        <dbReference type="RefSeq" id="XP_013382571.1"/>
    </source>
</evidence>
<dbReference type="Proteomes" id="UP000085678">
    <property type="component" value="Unplaced"/>
</dbReference>
<keyword evidence="1" id="KW-1185">Reference proteome</keyword>
<protein>
    <submittedName>
        <fullName evidence="2">Uncharacterized protein LOC106153261</fullName>
    </submittedName>
</protein>
<name>A0A1S3HAU2_LINAN</name>
<reference evidence="2" key="1">
    <citation type="submission" date="2025-08" db="UniProtKB">
        <authorList>
            <consortium name="RefSeq"/>
        </authorList>
    </citation>
    <scope>IDENTIFICATION</scope>
    <source>
        <tissue evidence="2">Gonads</tissue>
    </source>
</reference>
<dbReference type="KEGG" id="lak:106153261"/>
<organism evidence="1 2">
    <name type="scientific">Lingula anatina</name>
    <name type="common">Brachiopod</name>
    <name type="synonym">Lingula unguis</name>
    <dbReference type="NCBI Taxonomy" id="7574"/>
    <lineage>
        <taxon>Eukaryota</taxon>
        <taxon>Metazoa</taxon>
        <taxon>Spiralia</taxon>
        <taxon>Lophotrochozoa</taxon>
        <taxon>Brachiopoda</taxon>
        <taxon>Linguliformea</taxon>
        <taxon>Lingulata</taxon>
        <taxon>Lingulida</taxon>
        <taxon>Linguloidea</taxon>
        <taxon>Lingulidae</taxon>
        <taxon>Lingula</taxon>
    </lineage>
</organism>
<dbReference type="RefSeq" id="XP_013382571.1">
    <property type="nucleotide sequence ID" value="XM_013527117.1"/>
</dbReference>
<accession>A0A1S3HAU2</accession>
<dbReference type="AlphaFoldDB" id="A0A1S3HAU2"/>